<keyword evidence="1 3" id="KW-0853">WD repeat</keyword>
<dbReference type="Pfam" id="PF00400">
    <property type="entry name" value="WD40"/>
    <property type="match status" value="2"/>
</dbReference>
<dbReference type="SUPFAM" id="SSF50978">
    <property type="entry name" value="WD40 repeat-like"/>
    <property type="match status" value="1"/>
</dbReference>
<feature type="repeat" description="WD" evidence="3">
    <location>
        <begin position="110"/>
        <end position="151"/>
    </location>
</feature>
<evidence type="ECO:0000256" key="2">
    <source>
        <dbReference type="ARBA" id="ARBA00022737"/>
    </source>
</evidence>
<evidence type="ECO:0000256" key="1">
    <source>
        <dbReference type="ARBA" id="ARBA00022574"/>
    </source>
</evidence>
<dbReference type="PANTHER" id="PTHR19848:SF8">
    <property type="entry name" value="F-BOX AND WD REPEAT DOMAIN CONTAINING 7"/>
    <property type="match status" value="1"/>
</dbReference>
<dbReference type="Proteomes" id="UP000054485">
    <property type="component" value="Unassembled WGS sequence"/>
</dbReference>
<organism evidence="4 5">
    <name type="scientific">Suillus luteus UH-Slu-Lm8-n1</name>
    <dbReference type="NCBI Taxonomy" id="930992"/>
    <lineage>
        <taxon>Eukaryota</taxon>
        <taxon>Fungi</taxon>
        <taxon>Dikarya</taxon>
        <taxon>Basidiomycota</taxon>
        <taxon>Agaricomycotina</taxon>
        <taxon>Agaricomycetes</taxon>
        <taxon>Agaricomycetidae</taxon>
        <taxon>Boletales</taxon>
        <taxon>Suillineae</taxon>
        <taxon>Suillaceae</taxon>
        <taxon>Suillus</taxon>
    </lineage>
</organism>
<dbReference type="HOGENOM" id="CLU_1723547_0_0_1"/>
<evidence type="ECO:0000313" key="5">
    <source>
        <dbReference type="Proteomes" id="UP000054485"/>
    </source>
</evidence>
<dbReference type="PANTHER" id="PTHR19848">
    <property type="entry name" value="WD40 REPEAT PROTEIN"/>
    <property type="match status" value="1"/>
</dbReference>
<dbReference type="InterPro" id="IPR001680">
    <property type="entry name" value="WD40_rpt"/>
</dbReference>
<evidence type="ECO:0000313" key="4">
    <source>
        <dbReference type="EMBL" id="KIK44556.1"/>
    </source>
</evidence>
<dbReference type="InterPro" id="IPR036322">
    <property type="entry name" value="WD40_repeat_dom_sf"/>
</dbReference>
<accession>A0A0D0ASA0</accession>
<evidence type="ECO:0000256" key="3">
    <source>
        <dbReference type="PROSITE-ProRule" id="PRU00221"/>
    </source>
</evidence>
<proteinExistence type="predicted"/>
<keyword evidence="2" id="KW-0677">Repeat</keyword>
<dbReference type="PROSITE" id="PS50294">
    <property type="entry name" value="WD_REPEATS_REGION"/>
    <property type="match status" value="1"/>
</dbReference>
<reference evidence="4 5" key="1">
    <citation type="submission" date="2014-04" db="EMBL/GenBank/DDBJ databases">
        <authorList>
            <consortium name="DOE Joint Genome Institute"/>
            <person name="Kuo A."/>
            <person name="Ruytinx J."/>
            <person name="Rineau F."/>
            <person name="Colpaert J."/>
            <person name="Kohler A."/>
            <person name="Nagy L.G."/>
            <person name="Floudas D."/>
            <person name="Copeland A."/>
            <person name="Barry K.W."/>
            <person name="Cichocki N."/>
            <person name="Veneault-Fourrey C."/>
            <person name="LaButti K."/>
            <person name="Lindquist E.A."/>
            <person name="Lipzen A."/>
            <person name="Lundell T."/>
            <person name="Morin E."/>
            <person name="Murat C."/>
            <person name="Sun H."/>
            <person name="Tunlid A."/>
            <person name="Henrissat B."/>
            <person name="Grigoriev I.V."/>
            <person name="Hibbett D.S."/>
            <person name="Martin F."/>
            <person name="Nordberg H.P."/>
            <person name="Cantor M.N."/>
            <person name="Hua S.X."/>
        </authorList>
    </citation>
    <scope>NUCLEOTIDE SEQUENCE [LARGE SCALE GENOMIC DNA]</scope>
    <source>
        <strain evidence="4 5">UH-Slu-Lm8-n1</strain>
    </source>
</reference>
<name>A0A0D0ASA0_9AGAM</name>
<dbReference type="EMBL" id="KN835188">
    <property type="protein sequence ID" value="KIK44556.1"/>
    <property type="molecule type" value="Genomic_DNA"/>
</dbReference>
<dbReference type="Gene3D" id="2.130.10.10">
    <property type="entry name" value="YVTN repeat-like/Quinoprotein amine dehydrogenase"/>
    <property type="match status" value="2"/>
</dbReference>
<dbReference type="PROSITE" id="PS50082">
    <property type="entry name" value="WD_REPEATS_2"/>
    <property type="match status" value="1"/>
</dbReference>
<dbReference type="InParanoid" id="A0A0D0ASA0"/>
<dbReference type="InterPro" id="IPR015943">
    <property type="entry name" value="WD40/YVTN_repeat-like_dom_sf"/>
</dbReference>
<evidence type="ECO:0008006" key="6">
    <source>
        <dbReference type="Google" id="ProtNLM"/>
    </source>
</evidence>
<dbReference type="SMART" id="SM00320">
    <property type="entry name" value="WD40"/>
    <property type="match status" value="2"/>
</dbReference>
<protein>
    <recommendedName>
        <fullName evidence="6">Peroxin-7</fullName>
    </recommendedName>
</protein>
<sequence length="152" mass="17427">MDCEWSVEHLWEVGTKKRVPVFLFKSHELVVWSVVFAPDSKTFASASWDKMMVFVSSAQNPKMSESRMLLPATTSSNNLTRTKIISHVSQWQQIRHQSYNKPISESFGELLEHANVVWGVAFPENNQLIATGCWDNLIRTWTVPQSKSEKKS</sequence>
<keyword evidence="5" id="KW-1185">Reference proteome</keyword>
<gene>
    <name evidence="4" type="ORF">CY34DRAFT_614918</name>
</gene>
<dbReference type="AlphaFoldDB" id="A0A0D0ASA0"/>
<reference evidence="5" key="2">
    <citation type="submission" date="2015-01" db="EMBL/GenBank/DDBJ databases">
        <title>Evolutionary Origins and Diversification of the Mycorrhizal Mutualists.</title>
        <authorList>
            <consortium name="DOE Joint Genome Institute"/>
            <consortium name="Mycorrhizal Genomics Consortium"/>
            <person name="Kohler A."/>
            <person name="Kuo A."/>
            <person name="Nagy L.G."/>
            <person name="Floudas D."/>
            <person name="Copeland A."/>
            <person name="Barry K.W."/>
            <person name="Cichocki N."/>
            <person name="Veneault-Fourrey C."/>
            <person name="LaButti K."/>
            <person name="Lindquist E.A."/>
            <person name="Lipzen A."/>
            <person name="Lundell T."/>
            <person name="Morin E."/>
            <person name="Murat C."/>
            <person name="Riley R."/>
            <person name="Ohm R."/>
            <person name="Sun H."/>
            <person name="Tunlid A."/>
            <person name="Henrissat B."/>
            <person name="Grigoriev I.V."/>
            <person name="Hibbett D.S."/>
            <person name="Martin F."/>
        </authorList>
    </citation>
    <scope>NUCLEOTIDE SEQUENCE [LARGE SCALE GENOMIC DNA]</scope>
    <source>
        <strain evidence="5">UH-Slu-Lm8-n1</strain>
    </source>
</reference>